<reference evidence="2" key="1">
    <citation type="submission" date="2016-02" db="EMBL/GenBank/DDBJ databases">
        <authorList>
            <person name="Wibberg D."/>
        </authorList>
    </citation>
    <scope>NUCLEOTIDE SEQUENCE [LARGE SCALE GENOMIC DNA]</scope>
</reference>
<name>A0A1C3PGQ8_9ACTN</name>
<evidence type="ECO:0000313" key="1">
    <source>
        <dbReference type="EMBL" id="SBW29005.1"/>
    </source>
</evidence>
<dbReference type="Proteomes" id="UP000199013">
    <property type="component" value="Unassembled WGS sequence"/>
</dbReference>
<protein>
    <submittedName>
        <fullName evidence="1">Uncharacterized protein</fullName>
    </submittedName>
</protein>
<dbReference type="AlphaFoldDB" id="A0A1C3PGQ8"/>
<evidence type="ECO:0000313" key="2">
    <source>
        <dbReference type="Proteomes" id="UP000199013"/>
    </source>
</evidence>
<organism evidence="1 2">
    <name type="scientific">Candidatus Protofrankia californiensis</name>
    <dbReference type="NCBI Taxonomy" id="1839754"/>
    <lineage>
        <taxon>Bacteria</taxon>
        <taxon>Bacillati</taxon>
        <taxon>Actinomycetota</taxon>
        <taxon>Actinomycetes</taxon>
        <taxon>Frankiales</taxon>
        <taxon>Frankiaceae</taxon>
        <taxon>Protofrankia</taxon>
    </lineage>
</organism>
<gene>
    <name evidence="1" type="ORF">FDG2_6311</name>
</gene>
<accession>A0A1C3PGQ8</accession>
<proteinExistence type="predicted"/>
<sequence>MHKIGDPAEEALHAECDSAFTVLDTLNGVHLWLLKTAIVTTDGTERTVIDALAEQCEAQVNAARTAWLTARRAWADAAGVDLESIDGV</sequence>
<keyword evidence="2" id="KW-1185">Reference proteome</keyword>
<dbReference type="EMBL" id="FLUV01002610">
    <property type="protein sequence ID" value="SBW29005.1"/>
    <property type="molecule type" value="Genomic_DNA"/>
</dbReference>